<accession>X0VH32</accession>
<proteinExistence type="predicted"/>
<dbReference type="EMBL" id="BARS01028728">
    <property type="protein sequence ID" value="GAG11788.1"/>
    <property type="molecule type" value="Genomic_DNA"/>
</dbReference>
<protein>
    <submittedName>
        <fullName evidence="1">Uncharacterized protein</fullName>
    </submittedName>
</protein>
<evidence type="ECO:0000313" key="1">
    <source>
        <dbReference type="EMBL" id="GAG11788.1"/>
    </source>
</evidence>
<sequence>MAKTTEYRRKSKLPDALQALRGNTHFADFLEAMDVECGHGKTVYTSDPYQSAFNQGRQSFANDIHEAISRLEAESKPTTK</sequence>
<name>X0VH32_9ZZZZ</name>
<gene>
    <name evidence="1" type="ORF">S01H1_45003</name>
</gene>
<dbReference type="AlphaFoldDB" id="X0VH32"/>
<comment type="caution">
    <text evidence="1">The sequence shown here is derived from an EMBL/GenBank/DDBJ whole genome shotgun (WGS) entry which is preliminary data.</text>
</comment>
<reference evidence="1" key="1">
    <citation type="journal article" date="2014" name="Front. Microbiol.">
        <title>High frequency of phylogenetically diverse reductive dehalogenase-homologous genes in deep subseafloor sedimentary metagenomes.</title>
        <authorList>
            <person name="Kawai M."/>
            <person name="Futagami T."/>
            <person name="Toyoda A."/>
            <person name="Takaki Y."/>
            <person name="Nishi S."/>
            <person name="Hori S."/>
            <person name="Arai W."/>
            <person name="Tsubouchi T."/>
            <person name="Morono Y."/>
            <person name="Uchiyama I."/>
            <person name="Ito T."/>
            <person name="Fujiyama A."/>
            <person name="Inagaki F."/>
            <person name="Takami H."/>
        </authorList>
    </citation>
    <scope>NUCLEOTIDE SEQUENCE</scope>
    <source>
        <strain evidence="1">Expedition CK06-06</strain>
    </source>
</reference>
<organism evidence="1">
    <name type="scientific">marine sediment metagenome</name>
    <dbReference type="NCBI Taxonomy" id="412755"/>
    <lineage>
        <taxon>unclassified sequences</taxon>
        <taxon>metagenomes</taxon>
        <taxon>ecological metagenomes</taxon>
    </lineage>
</organism>